<dbReference type="AlphaFoldDB" id="C1MSG8"/>
<dbReference type="InterPro" id="IPR017132">
    <property type="entry name" value="Lsm7"/>
</dbReference>
<dbReference type="PANTHER" id="PTHR10553">
    <property type="entry name" value="SMALL NUCLEAR RIBONUCLEOPROTEIN"/>
    <property type="match status" value="1"/>
</dbReference>
<feature type="domain" description="Sm" evidence="9">
    <location>
        <begin position="6"/>
        <end position="86"/>
    </location>
</feature>
<dbReference type="GO" id="GO:0005689">
    <property type="term" value="C:U12-type spliceosomal complex"/>
    <property type="evidence" value="ECO:0007669"/>
    <property type="project" value="TreeGrafter"/>
</dbReference>
<dbReference type="GO" id="GO:0000956">
    <property type="term" value="P:nuclear-transcribed mRNA catabolic process"/>
    <property type="evidence" value="ECO:0007669"/>
    <property type="project" value="InterPro"/>
</dbReference>
<dbReference type="Proteomes" id="UP000001876">
    <property type="component" value="Unassembled WGS sequence"/>
</dbReference>
<dbReference type="GO" id="GO:0097526">
    <property type="term" value="C:spliceosomal tri-snRNP complex"/>
    <property type="evidence" value="ECO:0007669"/>
    <property type="project" value="TreeGrafter"/>
</dbReference>
<name>C1MSG8_MICPC</name>
<evidence type="ECO:0000256" key="4">
    <source>
        <dbReference type="ARBA" id="ARBA00022728"/>
    </source>
</evidence>
<evidence type="ECO:0000256" key="3">
    <source>
        <dbReference type="ARBA" id="ARBA00022664"/>
    </source>
</evidence>
<comment type="subcellular location">
    <subcellularLocation>
        <location evidence="1">Nucleus</location>
    </subcellularLocation>
</comment>
<keyword evidence="3" id="KW-0507">mRNA processing</keyword>
<dbReference type="InterPro" id="IPR010920">
    <property type="entry name" value="LSM_dom_sf"/>
</dbReference>
<keyword evidence="11" id="KW-1185">Reference proteome</keyword>
<dbReference type="OrthoDB" id="2146at2759"/>
<proteinExistence type="inferred from homology"/>
<dbReference type="PROSITE" id="PS52002">
    <property type="entry name" value="SM"/>
    <property type="match status" value="1"/>
</dbReference>
<dbReference type="KEGG" id="mpp:MICPUCDRAFT_58482"/>
<dbReference type="eggNOG" id="KOG1781">
    <property type="taxonomic scope" value="Eukaryota"/>
</dbReference>
<dbReference type="PIRSF" id="PIRSF037188">
    <property type="entry name" value="U6_snRNA_Lsm7"/>
    <property type="match status" value="1"/>
</dbReference>
<gene>
    <name evidence="10" type="ORF">MICPUCDRAFT_58482</name>
</gene>
<dbReference type="CDD" id="cd01729">
    <property type="entry name" value="LSm7"/>
    <property type="match status" value="1"/>
</dbReference>
<dbReference type="PANTHER" id="PTHR10553:SF5">
    <property type="entry name" value="U6 SNRNA-ASSOCIATED SM-LIKE PROTEIN LSM7"/>
    <property type="match status" value="1"/>
</dbReference>
<dbReference type="GO" id="GO:0003723">
    <property type="term" value="F:RNA binding"/>
    <property type="evidence" value="ECO:0007669"/>
    <property type="project" value="UniProtKB-KW"/>
</dbReference>
<dbReference type="GO" id="GO:0071004">
    <property type="term" value="C:U2-type prespliceosome"/>
    <property type="evidence" value="ECO:0007669"/>
    <property type="project" value="TreeGrafter"/>
</dbReference>
<dbReference type="Pfam" id="PF01423">
    <property type="entry name" value="LSM"/>
    <property type="match status" value="1"/>
</dbReference>
<dbReference type="Gene3D" id="2.30.30.100">
    <property type="match status" value="1"/>
</dbReference>
<evidence type="ECO:0000256" key="7">
    <source>
        <dbReference type="ARBA" id="ARBA00023242"/>
    </source>
</evidence>
<evidence type="ECO:0000313" key="11">
    <source>
        <dbReference type="Proteomes" id="UP000001876"/>
    </source>
</evidence>
<dbReference type="InterPro" id="IPR044641">
    <property type="entry name" value="Lsm7/SmG-like"/>
</dbReference>
<dbReference type="FunFam" id="2.30.30.100:FF:000034">
    <property type="entry name" value="sm-like protein LSM7"/>
    <property type="match status" value="1"/>
</dbReference>
<dbReference type="SMART" id="SM00651">
    <property type="entry name" value="Sm"/>
    <property type="match status" value="1"/>
</dbReference>
<evidence type="ECO:0000256" key="5">
    <source>
        <dbReference type="ARBA" id="ARBA00022884"/>
    </source>
</evidence>
<dbReference type="GO" id="GO:0000398">
    <property type="term" value="P:mRNA splicing, via spliceosome"/>
    <property type="evidence" value="ECO:0007669"/>
    <property type="project" value="InterPro"/>
</dbReference>
<evidence type="ECO:0000256" key="6">
    <source>
        <dbReference type="ARBA" id="ARBA00023187"/>
    </source>
</evidence>
<keyword evidence="4" id="KW-0747">Spliceosome</keyword>
<dbReference type="EMBL" id="GG663739">
    <property type="protein sequence ID" value="EEH57132.1"/>
    <property type="molecule type" value="Genomic_DNA"/>
</dbReference>
<dbReference type="GeneID" id="9684490"/>
<reference evidence="10 11" key="1">
    <citation type="journal article" date="2009" name="Science">
        <title>Green evolution and dynamic adaptations revealed by genomes of the marine picoeukaryotes Micromonas.</title>
        <authorList>
            <person name="Worden A.Z."/>
            <person name="Lee J.H."/>
            <person name="Mock T."/>
            <person name="Rouze P."/>
            <person name="Simmons M.P."/>
            <person name="Aerts A.L."/>
            <person name="Allen A.E."/>
            <person name="Cuvelier M.L."/>
            <person name="Derelle E."/>
            <person name="Everett M.V."/>
            <person name="Foulon E."/>
            <person name="Grimwood J."/>
            <person name="Gundlach H."/>
            <person name="Henrissat B."/>
            <person name="Napoli C."/>
            <person name="McDonald S.M."/>
            <person name="Parker M.S."/>
            <person name="Rombauts S."/>
            <person name="Salamov A."/>
            <person name="Von Dassow P."/>
            <person name="Badger J.H."/>
            <person name="Coutinho P.M."/>
            <person name="Demir E."/>
            <person name="Dubchak I."/>
            <person name="Gentemann C."/>
            <person name="Eikrem W."/>
            <person name="Gready J.E."/>
            <person name="John U."/>
            <person name="Lanier W."/>
            <person name="Lindquist E.A."/>
            <person name="Lucas S."/>
            <person name="Mayer K.F."/>
            <person name="Moreau H."/>
            <person name="Not F."/>
            <person name="Otillar R."/>
            <person name="Panaud O."/>
            <person name="Pangilinan J."/>
            <person name="Paulsen I."/>
            <person name="Piegu B."/>
            <person name="Poliakov A."/>
            <person name="Robbens S."/>
            <person name="Schmutz J."/>
            <person name="Toulza E."/>
            <person name="Wyss T."/>
            <person name="Zelensky A."/>
            <person name="Zhou K."/>
            <person name="Armbrust E.V."/>
            <person name="Bhattacharya D."/>
            <person name="Goodenough U.W."/>
            <person name="Van de Peer Y."/>
            <person name="Grigoriev I.V."/>
        </authorList>
    </citation>
    <scope>NUCLEOTIDE SEQUENCE [LARGE SCALE GENOMIC DNA]</scope>
    <source>
        <strain evidence="10 11">CCMP1545</strain>
    </source>
</reference>
<evidence type="ECO:0000313" key="10">
    <source>
        <dbReference type="EMBL" id="EEH57132.1"/>
    </source>
</evidence>
<dbReference type="STRING" id="564608.C1MSG8"/>
<dbReference type="InterPro" id="IPR001163">
    <property type="entry name" value="Sm_dom_euk/arc"/>
</dbReference>
<dbReference type="OMA" id="PFVQQEE"/>
<evidence type="ECO:0000259" key="9">
    <source>
        <dbReference type="PROSITE" id="PS52002"/>
    </source>
</evidence>
<comment type="similarity">
    <text evidence="2">Belongs to the snRNP Sm proteins family.</text>
</comment>
<dbReference type="SUPFAM" id="SSF50182">
    <property type="entry name" value="Sm-like ribonucleoproteins"/>
    <property type="match status" value="1"/>
</dbReference>
<organism evidence="11">
    <name type="scientific">Micromonas pusilla (strain CCMP1545)</name>
    <name type="common">Picoplanktonic green alga</name>
    <dbReference type="NCBI Taxonomy" id="564608"/>
    <lineage>
        <taxon>Eukaryota</taxon>
        <taxon>Viridiplantae</taxon>
        <taxon>Chlorophyta</taxon>
        <taxon>Mamiellophyceae</taxon>
        <taxon>Mamiellales</taxon>
        <taxon>Mamiellaceae</taxon>
        <taxon>Micromonas</taxon>
    </lineage>
</organism>
<keyword evidence="5" id="KW-0694">RNA-binding</keyword>
<sequence>MSGKKETVLDLGKFIDKGVRVKLSGGREVTGTLKGFDQLLNLVLDECVESLRDPEDPLKISDKTRKLGLIVCRGTSVMVVSGLDGMEEIANPFTEGGEAVMDGPAE</sequence>
<protein>
    <submittedName>
        <fullName evidence="10">Predicted protein</fullName>
    </submittedName>
</protein>
<keyword evidence="8" id="KW-0687">Ribonucleoprotein</keyword>
<keyword evidence="7" id="KW-0539">Nucleus</keyword>
<evidence type="ECO:0000256" key="8">
    <source>
        <dbReference type="ARBA" id="ARBA00023274"/>
    </source>
</evidence>
<keyword evidence="6" id="KW-0508">mRNA splicing</keyword>
<dbReference type="GO" id="GO:0071013">
    <property type="term" value="C:catalytic step 2 spliceosome"/>
    <property type="evidence" value="ECO:0007669"/>
    <property type="project" value="TreeGrafter"/>
</dbReference>
<dbReference type="RefSeq" id="XP_003058677.1">
    <property type="nucleotide sequence ID" value="XM_003058631.1"/>
</dbReference>
<evidence type="ECO:0000256" key="1">
    <source>
        <dbReference type="ARBA" id="ARBA00004123"/>
    </source>
</evidence>
<evidence type="ECO:0000256" key="2">
    <source>
        <dbReference type="ARBA" id="ARBA00006850"/>
    </source>
</evidence>
<accession>C1MSG8</accession>
<dbReference type="InterPro" id="IPR047575">
    <property type="entry name" value="Sm"/>
</dbReference>
<dbReference type="GO" id="GO:1990726">
    <property type="term" value="C:Lsm1-7-Pat1 complex"/>
    <property type="evidence" value="ECO:0007669"/>
    <property type="project" value="TreeGrafter"/>
</dbReference>
<dbReference type="GO" id="GO:0005688">
    <property type="term" value="C:U6 snRNP"/>
    <property type="evidence" value="ECO:0007669"/>
    <property type="project" value="TreeGrafter"/>
</dbReference>